<keyword evidence="6" id="KW-0804">Transcription</keyword>
<dbReference type="InterPro" id="IPR005158">
    <property type="entry name" value="BTAD"/>
</dbReference>
<protein>
    <submittedName>
        <fullName evidence="9">Response regulator</fullName>
    </submittedName>
</protein>
<gene>
    <name evidence="9" type="ORF">M3N64_05375</name>
</gene>
<dbReference type="Pfam" id="PF03704">
    <property type="entry name" value="BTAD"/>
    <property type="match status" value="1"/>
</dbReference>
<accession>A0ABT0M936</accession>
<dbReference type="Pfam" id="PF00072">
    <property type="entry name" value="Response_reg"/>
    <property type="match status" value="1"/>
</dbReference>
<dbReference type="SUPFAM" id="SSF52172">
    <property type="entry name" value="CheY-like"/>
    <property type="match status" value="1"/>
</dbReference>
<dbReference type="SUPFAM" id="SSF46894">
    <property type="entry name" value="C-terminal effector domain of the bipartite response regulators"/>
    <property type="match status" value="1"/>
</dbReference>
<dbReference type="InterPro" id="IPR039420">
    <property type="entry name" value="WalR-like"/>
</dbReference>
<proteinExistence type="inferred from homology"/>
<dbReference type="InterPro" id="IPR016032">
    <property type="entry name" value="Sig_transdc_resp-reg_C-effctor"/>
</dbReference>
<dbReference type="InterPro" id="IPR001867">
    <property type="entry name" value="OmpR/PhoB-type_DNA-bd"/>
</dbReference>
<dbReference type="Gene3D" id="1.25.40.10">
    <property type="entry name" value="Tetratricopeptide repeat domain"/>
    <property type="match status" value="1"/>
</dbReference>
<dbReference type="SMART" id="SM01043">
    <property type="entry name" value="BTAD"/>
    <property type="match status" value="1"/>
</dbReference>
<reference evidence="9 10" key="1">
    <citation type="submission" date="2022-05" db="EMBL/GenBank/DDBJ databases">
        <title>Sporolactobacillus sp nov CPB3-1, isolated from tree bark (Mangifera indica L.).</title>
        <authorList>
            <person name="Phuengjayaem S."/>
            <person name="Tanasupawat S."/>
        </authorList>
    </citation>
    <scope>NUCLEOTIDE SEQUENCE [LARGE SCALE GENOMIC DNA]</scope>
    <source>
        <strain evidence="9 10">CPB3-1</strain>
    </source>
</reference>
<feature type="modified residue" description="4-aspartylphosphate" evidence="7">
    <location>
        <position position="53"/>
    </location>
</feature>
<evidence type="ECO:0000256" key="1">
    <source>
        <dbReference type="ARBA" id="ARBA00005820"/>
    </source>
</evidence>
<dbReference type="InterPro" id="IPR011990">
    <property type="entry name" value="TPR-like_helical_dom_sf"/>
</dbReference>
<evidence type="ECO:0000256" key="3">
    <source>
        <dbReference type="ARBA" id="ARBA00023012"/>
    </source>
</evidence>
<dbReference type="SUPFAM" id="SSF48452">
    <property type="entry name" value="TPR-like"/>
    <property type="match status" value="1"/>
</dbReference>
<dbReference type="Pfam" id="PF00486">
    <property type="entry name" value="Trans_reg_C"/>
    <property type="match status" value="1"/>
</dbReference>
<evidence type="ECO:0000256" key="2">
    <source>
        <dbReference type="ARBA" id="ARBA00022553"/>
    </source>
</evidence>
<keyword evidence="5" id="KW-0238">DNA-binding</keyword>
<comment type="caution">
    <text evidence="9">The sequence shown here is derived from an EMBL/GenBank/DDBJ whole genome shotgun (WGS) entry which is preliminary data.</text>
</comment>
<dbReference type="RefSeq" id="WP_249099197.1">
    <property type="nucleotide sequence ID" value="NZ_JAMAST010000003.1"/>
</dbReference>
<dbReference type="PANTHER" id="PTHR48111:SF69">
    <property type="entry name" value="RESPONSE REGULATOR RECEIVER"/>
    <property type="match status" value="1"/>
</dbReference>
<keyword evidence="3" id="KW-0902">Two-component regulatory system</keyword>
<evidence type="ECO:0000313" key="10">
    <source>
        <dbReference type="Proteomes" id="UP001203004"/>
    </source>
</evidence>
<dbReference type="EMBL" id="JAMAST010000003">
    <property type="protein sequence ID" value="MCL1631382.1"/>
    <property type="molecule type" value="Genomic_DNA"/>
</dbReference>
<evidence type="ECO:0000256" key="4">
    <source>
        <dbReference type="ARBA" id="ARBA00023015"/>
    </source>
</evidence>
<dbReference type="Proteomes" id="UP001203004">
    <property type="component" value="Unassembled WGS sequence"/>
</dbReference>
<feature type="domain" description="Response regulatory" evidence="8">
    <location>
        <begin position="2"/>
        <end position="116"/>
    </location>
</feature>
<dbReference type="Gene3D" id="3.40.50.2300">
    <property type="match status" value="1"/>
</dbReference>
<sequence>MHAFVVDDELLACRQLKHILQEIGIFQSIDTFTDPEKALDQAKLLKPDVVFLDIEMPEISGIELAELLQADDGPIQIVFTTAYDEFAIKAFELNAIDYLLKPILKPRLEKAVTRLIKNRAPGAASGHPQPEAHFGIECFDSLKFYKIEKGTKSYIPVKWRTSRARELYAYLLKEHGRFVSKERLIDLLWPGMDDARGTAQLYTTIYQIRKLMEKLPLKQRIIKNDIGYSLSVSEADIDIEQWQVNLNHLPPITPSSYQKHMTLFHAYKNHYFNEYGYLWAEAERVRLLQLWLELANSLAEFLIQEGKKMDALNVCQQVARLEPDDARNLKLMIRLYNETGNVDGAIRVYERYKEVKDT</sequence>
<dbReference type="InterPro" id="IPR036388">
    <property type="entry name" value="WH-like_DNA-bd_sf"/>
</dbReference>
<dbReference type="SMART" id="SM00862">
    <property type="entry name" value="Trans_reg_C"/>
    <property type="match status" value="1"/>
</dbReference>
<keyword evidence="4" id="KW-0805">Transcription regulation</keyword>
<dbReference type="SMART" id="SM00448">
    <property type="entry name" value="REC"/>
    <property type="match status" value="1"/>
</dbReference>
<evidence type="ECO:0000313" key="9">
    <source>
        <dbReference type="EMBL" id="MCL1631382.1"/>
    </source>
</evidence>
<dbReference type="PANTHER" id="PTHR48111">
    <property type="entry name" value="REGULATOR OF RPOS"/>
    <property type="match status" value="1"/>
</dbReference>
<evidence type="ECO:0000256" key="7">
    <source>
        <dbReference type="PROSITE-ProRule" id="PRU00169"/>
    </source>
</evidence>
<dbReference type="Gene3D" id="1.10.10.10">
    <property type="entry name" value="Winged helix-like DNA-binding domain superfamily/Winged helix DNA-binding domain"/>
    <property type="match status" value="1"/>
</dbReference>
<name>A0ABT0M936_9BACL</name>
<evidence type="ECO:0000259" key="8">
    <source>
        <dbReference type="PROSITE" id="PS50110"/>
    </source>
</evidence>
<keyword evidence="2 7" id="KW-0597">Phosphoprotein</keyword>
<dbReference type="InterPro" id="IPR001789">
    <property type="entry name" value="Sig_transdc_resp-reg_receiver"/>
</dbReference>
<dbReference type="InterPro" id="IPR011006">
    <property type="entry name" value="CheY-like_superfamily"/>
</dbReference>
<evidence type="ECO:0000256" key="6">
    <source>
        <dbReference type="ARBA" id="ARBA00023163"/>
    </source>
</evidence>
<evidence type="ECO:0000256" key="5">
    <source>
        <dbReference type="ARBA" id="ARBA00023125"/>
    </source>
</evidence>
<organism evidence="9 10">
    <name type="scientific">Sporolactobacillus mangiferae</name>
    <dbReference type="NCBI Taxonomy" id="2940498"/>
    <lineage>
        <taxon>Bacteria</taxon>
        <taxon>Bacillati</taxon>
        <taxon>Bacillota</taxon>
        <taxon>Bacilli</taxon>
        <taxon>Bacillales</taxon>
        <taxon>Sporolactobacillaceae</taxon>
        <taxon>Sporolactobacillus</taxon>
    </lineage>
</organism>
<dbReference type="PROSITE" id="PS50110">
    <property type="entry name" value="RESPONSE_REGULATORY"/>
    <property type="match status" value="1"/>
</dbReference>
<keyword evidence="10" id="KW-1185">Reference proteome</keyword>
<comment type="similarity">
    <text evidence="1">Belongs to the AfsR/DnrI/RedD regulatory family.</text>
</comment>